<dbReference type="EMBL" id="JAHRIO010083327">
    <property type="protein sequence ID" value="MEQ2186253.1"/>
    <property type="molecule type" value="Genomic_DNA"/>
</dbReference>
<gene>
    <name evidence="2" type="ORF">GOODEAATRI_026733</name>
</gene>
<feature type="region of interest" description="Disordered" evidence="1">
    <location>
        <begin position="40"/>
        <end position="69"/>
    </location>
</feature>
<protein>
    <submittedName>
        <fullName evidence="2">Uncharacterized protein</fullName>
    </submittedName>
</protein>
<comment type="caution">
    <text evidence="2">The sequence shown here is derived from an EMBL/GenBank/DDBJ whole genome shotgun (WGS) entry which is preliminary data.</text>
</comment>
<organism evidence="2 3">
    <name type="scientific">Goodea atripinnis</name>
    <dbReference type="NCBI Taxonomy" id="208336"/>
    <lineage>
        <taxon>Eukaryota</taxon>
        <taxon>Metazoa</taxon>
        <taxon>Chordata</taxon>
        <taxon>Craniata</taxon>
        <taxon>Vertebrata</taxon>
        <taxon>Euteleostomi</taxon>
        <taxon>Actinopterygii</taxon>
        <taxon>Neopterygii</taxon>
        <taxon>Teleostei</taxon>
        <taxon>Neoteleostei</taxon>
        <taxon>Acanthomorphata</taxon>
        <taxon>Ovalentaria</taxon>
        <taxon>Atherinomorphae</taxon>
        <taxon>Cyprinodontiformes</taxon>
        <taxon>Goodeidae</taxon>
        <taxon>Goodea</taxon>
    </lineage>
</organism>
<dbReference type="PANTHER" id="PTHR21740:SF0">
    <property type="entry name" value="NCK-ASSOCIATED PROTEIN 5"/>
    <property type="match status" value="1"/>
</dbReference>
<evidence type="ECO:0000313" key="2">
    <source>
        <dbReference type="EMBL" id="MEQ2186253.1"/>
    </source>
</evidence>
<evidence type="ECO:0000256" key="1">
    <source>
        <dbReference type="SAM" id="MobiDB-lite"/>
    </source>
</evidence>
<proteinExistence type="predicted"/>
<keyword evidence="3" id="KW-1185">Reference proteome</keyword>
<dbReference type="InterPro" id="IPR026163">
    <property type="entry name" value="Nckap5l"/>
</dbReference>
<feature type="region of interest" description="Disordered" evidence="1">
    <location>
        <begin position="1"/>
        <end position="20"/>
    </location>
</feature>
<dbReference type="Proteomes" id="UP001476798">
    <property type="component" value="Unassembled WGS sequence"/>
</dbReference>
<reference evidence="2 3" key="1">
    <citation type="submission" date="2021-06" db="EMBL/GenBank/DDBJ databases">
        <authorList>
            <person name="Palmer J.M."/>
        </authorList>
    </citation>
    <scope>NUCLEOTIDE SEQUENCE [LARGE SCALE GENOMIC DNA]</scope>
    <source>
        <strain evidence="2 3">GA_2019</strain>
        <tissue evidence="2">Muscle</tissue>
    </source>
</reference>
<accession>A0ABV0PSB3</accession>
<dbReference type="PANTHER" id="PTHR21740">
    <property type="entry name" value="NCK-ASSOCIATED PROTEIN 5"/>
    <property type="match status" value="1"/>
</dbReference>
<sequence length="117" mass="13177">MEETVRSLLQNQDSLEGPKVDPLDLMKAYKDKLLEEMWKQQDSLEGPTAAETPSSPEAGGGSEDDSKDSNPLLERLRALEVNWVCTAHFLPFLQLFPVLHHFTGSDLHHTSLKFQTD</sequence>
<evidence type="ECO:0000313" key="3">
    <source>
        <dbReference type="Proteomes" id="UP001476798"/>
    </source>
</evidence>
<name>A0ABV0PSB3_9TELE</name>